<sequence length="359" mass="40727">MARLILPSKASTLSKTCLLGLTSSTPVITQSLMANVLEGNIVWKVTSRISVSGYAVKNIRRYRQFVCPEGGKRFNQRLICSVATEPLQKQVEESNMEAPKEIFLKDYKQPDYYFDTVDLKFSLGEEKTIVSSKISVFPRVEGASSPLVLNGQDLKLISINVNGKALKEEEYLLNSRHLTLVSPPSGKFTLEITTEIYPQKNTLLILSIVTQGLYKSSQNFCTQCEAEGFRKITFYQDRPDIMAKYTCRIEADKSLYPVLLSNGNLIEHGDLEGGRHYALWEDPFKKPCYLFALVAGRLESREDSFTTRSGRKVALRIWTPAEDLPKTEHAMYSLKASMKWDEDSLNRYYDSFVPSGFWS</sequence>
<gene>
    <name evidence="1" type="ORF">M9H77_32647</name>
</gene>
<accession>A0ACC0A5D5</accession>
<comment type="caution">
    <text evidence="1">The sequence shown here is derived from an EMBL/GenBank/DDBJ whole genome shotgun (WGS) entry which is preliminary data.</text>
</comment>
<reference evidence="2" key="1">
    <citation type="journal article" date="2023" name="Nat. Plants">
        <title>Single-cell RNA sequencing provides a high-resolution roadmap for understanding the multicellular compartmentation of specialized metabolism.</title>
        <authorList>
            <person name="Sun S."/>
            <person name="Shen X."/>
            <person name="Li Y."/>
            <person name="Li Y."/>
            <person name="Wang S."/>
            <person name="Li R."/>
            <person name="Zhang H."/>
            <person name="Shen G."/>
            <person name="Guo B."/>
            <person name="Wei J."/>
            <person name="Xu J."/>
            <person name="St-Pierre B."/>
            <person name="Chen S."/>
            <person name="Sun C."/>
        </authorList>
    </citation>
    <scope>NUCLEOTIDE SEQUENCE [LARGE SCALE GENOMIC DNA]</scope>
</reference>
<protein>
    <submittedName>
        <fullName evidence="1">Uncharacterized protein</fullName>
    </submittedName>
</protein>
<dbReference type="EMBL" id="CM044707">
    <property type="protein sequence ID" value="KAI5655460.1"/>
    <property type="molecule type" value="Genomic_DNA"/>
</dbReference>
<evidence type="ECO:0000313" key="1">
    <source>
        <dbReference type="EMBL" id="KAI5655460.1"/>
    </source>
</evidence>
<dbReference type="Proteomes" id="UP001060085">
    <property type="component" value="Linkage Group LG07"/>
</dbReference>
<name>A0ACC0A5D5_CATRO</name>
<organism evidence="1 2">
    <name type="scientific">Catharanthus roseus</name>
    <name type="common">Madagascar periwinkle</name>
    <name type="synonym">Vinca rosea</name>
    <dbReference type="NCBI Taxonomy" id="4058"/>
    <lineage>
        <taxon>Eukaryota</taxon>
        <taxon>Viridiplantae</taxon>
        <taxon>Streptophyta</taxon>
        <taxon>Embryophyta</taxon>
        <taxon>Tracheophyta</taxon>
        <taxon>Spermatophyta</taxon>
        <taxon>Magnoliopsida</taxon>
        <taxon>eudicotyledons</taxon>
        <taxon>Gunneridae</taxon>
        <taxon>Pentapetalae</taxon>
        <taxon>asterids</taxon>
        <taxon>lamiids</taxon>
        <taxon>Gentianales</taxon>
        <taxon>Apocynaceae</taxon>
        <taxon>Rauvolfioideae</taxon>
        <taxon>Vinceae</taxon>
        <taxon>Catharanthinae</taxon>
        <taxon>Catharanthus</taxon>
    </lineage>
</organism>
<keyword evidence="2" id="KW-1185">Reference proteome</keyword>
<evidence type="ECO:0000313" key="2">
    <source>
        <dbReference type="Proteomes" id="UP001060085"/>
    </source>
</evidence>
<proteinExistence type="predicted"/>